<gene>
    <name evidence="3" type="ORF">L227DRAFT_604860</name>
</gene>
<organism evidence="3 4">
    <name type="scientific">Lentinus tigrinus ALCF2SS1-6</name>
    <dbReference type="NCBI Taxonomy" id="1328759"/>
    <lineage>
        <taxon>Eukaryota</taxon>
        <taxon>Fungi</taxon>
        <taxon>Dikarya</taxon>
        <taxon>Basidiomycota</taxon>
        <taxon>Agaricomycotina</taxon>
        <taxon>Agaricomycetes</taxon>
        <taxon>Polyporales</taxon>
        <taxon>Polyporaceae</taxon>
        <taxon>Lentinus</taxon>
    </lineage>
</organism>
<feature type="transmembrane region" description="Helical" evidence="2">
    <location>
        <begin position="279"/>
        <end position="304"/>
    </location>
</feature>
<keyword evidence="2" id="KW-0812">Transmembrane</keyword>
<feature type="transmembrane region" description="Helical" evidence="2">
    <location>
        <begin position="155"/>
        <end position="177"/>
    </location>
</feature>
<proteinExistence type="predicted"/>
<evidence type="ECO:0000313" key="3">
    <source>
        <dbReference type="EMBL" id="RPD52945.1"/>
    </source>
</evidence>
<dbReference type="OrthoDB" id="2739873at2759"/>
<feature type="region of interest" description="Disordered" evidence="1">
    <location>
        <begin position="361"/>
        <end position="396"/>
    </location>
</feature>
<keyword evidence="2" id="KW-1133">Transmembrane helix</keyword>
<dbReference type="AlphaFoldDB" id="A0A5C2RR19"/>
<accession>A0A5C2RR19</accession>
<feature type="transmembrane region" description="Helical" evidence="2">
    <location>
        <begin position="189"/>
        <end position="206"/>
    </location>
</feature>
<feature type="transmembrane region" description="Helical" evidence="2">
    <location>
        <begin position="316"/>
        <end position="342"/>
    </location>
</feature>
<keyword evidence="2" id="KW-0472">Membrane</keyword>
<feature type="transmembrane region" description="Helical" evidence="2">
    <location>
        <begin position="241"/>
        <end position="259"/>
    </location>
</feature>
<dbReference type="Proteomes" id="UP000313359">
    <property type="component" value="Unassembled WGS sequence"/>
</dbReference>
<feature type="compositionally biased region" description="Polar residues" evidence="1">
    <location>
        <begin position="364"/>
        <end position="396"/>
    </location>
</feature>
<name>A0A5C2RR19_9APHY</name>
<feature type="transmembrane region" description="Helical" evidence="2">
    <location>
        <begin position="47"/>
        <end position="69"/>
    </location>
</feature>
<protein>
    <submittedName>
        <fullName evidence="3">Uncharacterized protein</fullName>
    </submittedName>
</protein>
<evidence type="ECO:0000313" key="4">
    <source>
        <dbReference type="Proteomes" id="UP000313359"/>
    </source>
</evidence>
<reference evidence="3" key="1">
    <citation type="journal article" date="2018" name="Genome Biol. Evol.">
        <title>Genomics and development of Lentinus tigrinus, a white-rot wood-decaying mushroom with dimorphic fruiting bodies.</title>
        <authorList>
            <person name="Wu B."/>
            <person name="Xu Z."/>
            <person name="Knudson A."/>
            <person name="Carlson A."/>
            <person name="Chen N."/>
            <person name="Kovaka S."/>
            <person name="LaButti K."/>
            <person name="Lipzen A."/>
            <person name="Pennachio C."/>
            <person name="Riley R."/>
            <person name="Schakwitz W."/>
            <person name="Umezawa K."/>
            <person name="Ohm R.A."/>
            <person name="Grigoriev I.V."/>
            <person name="Nagy L.G."/>
            <person name="Gibbons J."/>
            <person name="Hibbett D."/>
        </authorList>
    </citation>
    <scope>NUCLEOTIDE SEQUENCE [LARGE SCALE GENOMIC DNA]</scope>
    <source>
        <strain evidence="3">ALCF2SS1-6</strain>
    </source>
</reference>
<evidence type="ECO:0000256" key="2">
    <source>
        <dbReference type="SAM" id="Phobius"/>
    </source>
</evidence>
<dbReference type="EMBL" id="ML122334">
    <property type="protein sequence ID" value="RPD52945.1"/>
    <property type="molecule type" value="Genomic_DNA"/>
</dbReference>
<sequence length="396" mass="43063">MDNGSGHAWNLDQSRVENVESIAGSLADNARALYPWWNNLGYTLVEASMLTCAFGFLTLLAARLSYVIVSRRLKDSYLTLAIWIIPEWLTATTRWMKALSRIAQEHALLGIYIPGIQIGMNTMASCLAGKDCVRGPNADWKIMPAYTAHGCVSTALLATNVLIHEGVLCALVLFIVLPEFNSGRVLKGIVVAPFLAACVSAIIVNVKKVCLPGDIILDSGLRIQGVWEIFEPGAIDPTTASLTRLSHLVALFVLALWIWKHRQGFVAQLSGSTEQGFGWVKPLLVMYVTPPVVIAALQFVQRIYHKGGSPRDGPMWAYALFSAAYSVVPPLMGMWPGLVMIYHRLKMPDSILPITRAKDDVAAPTNQSTGMKVDLTTSSPEGKDGSQPSEKSSGPS</sequence>
<evidence type="ECO:0000256" key="1">
    <source>
        <dbReference type="SAM" id="MobiDB-lite"/>
    </source>
</evidence>
<keyword evidence="4" id="KW-1185">Reference proteome</keyword>